<dbReference type="EMBL" id="VSSQ01006429">
    <property type="protein sequence ID" value="MPM32664.1"/>
    <property type="molecule type" value="Genomic_DNA"/>
</dbReference>
<comment type="caution">
    <text evidence="1">The sequence shown here is derived from an EMBL/GenBank/DDBJ whole genome shotgun (WGS) entry which is preliminary data.</text>
</comment>
<name>A0A644Z3F7_9ZZZZ</name>
<sequence>MELATVNYYNDHAFTSGLSQLDYVTPTPSITYENAFHFVDRADVDNEYSYDANGNLTKDLNKNITSITYNVLNLPSVITFADDNTITYGYDAAGSKLSVACQSGGTTVRISRTIIT</sequence>
<dbReference type="AlphaFoldDB" id="A0A644Z3F7"/>
<accession>A0A644Z3F7</accession>
<protein>
    <submittedName>
        <fullName evidence="1">Uncharacterized protein</fullName>
    </submittedName>
</protein>
<organism evidence="1">
    <name type="scientific">bioreactor metagenome</name>
    <dbReference type="NCBI Taxonomy" id="1076179"/>
    <lineage>
        <taxon>unclassified sequences</taxon>
        <taxon>metagenomes</taxon>
        <taxon>ecological metagenomes</taxon>
    </lineage>
</organism>
<proteinExistence type="predicted"/>
<evidence type="ECO:0000313" key="1">
    <source>
        <dbReference type="EMBL" id="MPM32664.1"/>
    </source>
</evidence>
<dbReference type="Gene3D" id="2.180.10.10">
    <property type="entry name" value="RHS repeat-associated core"/>
    <property type="match status" value="1"/>
</dbReference>
<gene>
    <name evidence="1" type="ORF">SDC9_79229</name>
</gene>
<reference evidence="1" key="1">
    <citation type="submission" date="2019-08" db="EMBL/GenBank/DDBJ databases">
        <authorList>
            <person name="Kucharzyk K."/>
            <person name="Murdoch R.W."/>
            <person name="Higgins S."/>
            <person name="Loffler F."/>
        </authorList>
    </citation>
    <scope>NUCLEOTIDE SEQUENCE</scope>
</reference>